<organism evidence="2 3">
    <name type="scientific">Pleurodeles waltl</name>
    <name type="common">Iberian ribbed newt</name>
    <dbReference type="NCBI Taxonomy" id="8319"/>
    <lineage>
        <taxon>Eukaryota</taxon>
        <taxon>Metazoa</taxon>
        <taxon>Chordata</taxon>
        <taxon>Craniata</taxon>
        <taxon>Vertebrata</taxon>
        <taxon>Euteleostomi</taxon>
        <taxon>Amphibia</taxon>
        <taxon>Batrachia</taxon>
        <taxon>Caudata</taxon>
        <taxon>Salamandroidea</taxon>
        <taxon>Salamandridae</taxon>
        <taxon>Pleurodelinae</taxon>
        <taxon>Pleurodeles</taxon>
    </lineage>
</organism>
<dbReference type="EMBL" id="JANPWB010000015">
    <property type="protein sequence ID" value="KAJ1088147.1"/>
    <property type="molecule type" value="Genomic_DNA"/>
</dbReference>
<proteinExistence type="predicted"/>
<evidence type="ECO:0000313" key="3">
    <source>
        <dbReference type="Proteomes" id="UP001066276"/>
    </source>
</evidence>
<evidence type="ECO:0000313" key="2">
    <source>
        <dbReference type="EMBL" id="KAJ1088147.1"/>
    </source>
</evidence>
<gene>
    <name evidence="2" type="ORF">NDU88_001306</name>
</gene>
<accession>A0AAV7LAW1</accession>
<reference evidence="2" key="1">
    <citation type="journal article" date="2022" name="bioRxiv">
        <title>Sequencing and chromosome-scale assembly of the giantPleurodeles waltlgenome.</title>
        <authorList>
            <person name="Brown T."/>
            <person name="Elewa A."/>
            <person name="Iarovenko S."/>
            <person name="Subramanian E."/>
            <person name="Araus A.J."/>
            <person name="Petzold A."/>
            <person name="Susuki M."/>
            <person name="Suzuki K.-i.T."/>
            <person name="Hayashi T."/>
            <person name="Toyoda A."/>
            <person name="Oliveira C."/>
            <person name="Osipova E."/>
            <person name="Leigh N.D."/>
            <person name="Simon A."/>
            <person name="Yun M.H."/>
        </authorList>
    </citation>
    <scope>NUCLEOTIDE SEQUENCE</scope>
    <source>
        <strain evidence="2">20211129_DDA</strain>
        <tissue evidence="2">Liver</tissue>
    </source>
</reference>
<dbReference type="AlphaFoldDB" id="A0AAV7LAW1"/>
<dbReference type="Proteomes" id="UP001066276">
    <property type="component" value="Chromosome 11"/>
</dbReference>
<dbReference type="Gene3D" id="3.30.70.1820">
    <property type="entry name" value="L1 transposable element, RRM domain"/>
    <property type="match status" value="1"/>
</dbReference>
<keyword evidence="3" id="KW-1185">Reference proteome</keyword>
<comment type="caution">
    <text evidence="2">The sequence shown here is derived from an EMBL/GenBank/DDBJ whole genome shotgun (WGS) entry which is preliminary data.</text>
</comment>
<name>A0AAV7LAW1_PLEWA</name>
<sequence length="254" mass="27980">MATAKEYILNYPDVKGAIESQTAPEAVAAEPSEREGPPDLQHGAIETETLYHVAVCWLVPGDATIGQSDRIQTKLQFESRKTPKAQGTEVNTPEELMEGASAETNVDLKQMLVFVQRSLTKIDGNIDALMYRMDRMSNRLDKHAEHLDQVERRVSEGEVDHGTLATAQKKVDRLLLTLQAKAADLEALEASSCRNNVHIVGIAESTEINNMEQYVEQMLSDLLGLKTFSDIFVVEWAHCSLPPGAPVPSHSKAS</sequence>
<evidence type="ECO:0000256" key="1">
    <source>
        <dbReference type="SAM" id="MobiDB-lite"/>
    </source>
</evidence>
<feature type="region of interest" description="Disordered" evidence="1">
    <location>
        <begin position="22"/>
        <end position="41"/>
    </location>
</feature>
<protein>
    <submittedName>
        <fullName evidence="2">Uncharacterized protein</fullName>
    </submittedName>
</protein>